<dbReference type="EMBL" id="QNVT01000007">
    <property type="protein sequence ID" value="REC62628.1"/>
    <property type="molecule type" value="Genomic_DNA"/>
</dbReference>
<gene>
    <name evidence="2" type="ORF">DRF65_09275</name>
</gene>
<evidence type="ECO:0000313" key="3">
    <source>
        <dbReference type="Proteomes" id="UP000256686"/>
    </source>
</evidence>
<protein>
    <recommendedName>
        <fullName evidence="4">YcxB-like protein domain-containing protein</fullName>
    </recommendedName>
</protein>
<reference evidence="3" key="1">
    <citation type="submission" date="2018-06" db="EMBL/GenBank/DDBJ databases">
        <authorList>
            <person name="Lum Nde A."/>
            <person name="Hugo C."/>
        </authorList>
    </citation>
    <scope>NUCLEOTIDE SEQUENCE [LARGE SCALE GENOMIC DNA]</scope>
    <source>
        <strain evidence="3">1_F178</strain>
    </source>
</reference>
<evidence type="ECO:0000313" key="2">
    <source>
        <dbReference type="EMBL" id="REC62628.1"/>
    </source>
</evidence>
<sequence>MNESITLEIAFNEKTEREHQQFFFRYQWKKGFTELKKAIIYALIFLFLGFFSQSKFINNSPASVVFRYAGFIFIAYIFLLLYQFFTGKKKFYKSIEEQISDFKRKDEKFSFIILNKDDITLENPFNTIGSVWSKTNYKFVDQYLILGILNNNLNFVFTEHDFKENDYKTFTNFLEQYSKKNKE</sequence>
<accession>A0A3D9CA96</accession>
<keyword evidence="1" id="KW-0812">Transmembrane</keyword>
<dbReference type="AlphaFoldDB" id="A0A3D9CA96"/>
<keyword evidence="1" id="KW-1133">Transmembrane helix</keyword>
<evidence type="ECO:0000256" key="1">
    <source>
        <dbReference type="SAM" id="Phobius"/>
    </source>
</evidence>
<proteinExistence type="predicted"/>
<keyword evidence="3" id="KW-1185">Reference proteome</keyword>
<evidence type="ECO:0008006" key="4">
    <source>
        <dbReference type="Google" id="ProtNLM"/>
    </source>
</evidence>
<dbReference type="Proteomes" id="UP000256686">
    <property type="component" value="Unassembled WGS sequence"/>
</dbReference>
<feature type="transmembrane region" description="Helical" evidence="1">
    <location>
        <begin position="38"/>
        <end position="58"/>
    </location>
</feature>
<feature type="transmembrane region" description="Helical" evidence="1">
    <location>
        <begin position="64"/>
        <end position="85"/>
    </location>
</feature>
<dbReference type="RefSeq" id="WP_115970483.1">
    <property type="nucleotide sequence ID" value="NZ_QNVT01000007.1"/>
</dbReference>
<organism evidence="2 3">
    <name type="scientific">Chryseobacterium pennae</name>
    <dbReference type="NCBI Taxonomy" id="2258962"/>
    <lineage>
        <taxon>Bacteria</taxon>
        <taxon>Pseudomonadati</taxon>
        <taxon>Bacteroidota</taxon>
        <taxon>Flavobacteriia</taxon>
        <taxon>Flavobacteriales</taxon>
        <taxon>Weeksellaceae</taxon>
        <taxon>Chryseobacterium group</taxon>
        <taxon>Chryseobacterium</taxon>
    </lineage>
</organism>
<keyword evidence="1" id="KW-0472">Membrane</keyword>
<comment type="caution">
    <text evidence="2">The sequence shown here is derived from an EMBL/GenBank/DDBJ whole genome shotgun (WGS) entry which is preliminary data.</text>
</comment>
<name>A0A3D9CA96_9FLAO</name>